<evidence type="ECO:0000313" key="1">
    <source>
        <dbReference type="EMBL" id="KIH67561.1"/>
    </source>
</evidence>
<organism evidence="1 2">
    <name type="scientific">Ancylostoma duodenale</name>
    <dbReference type="NCBI Taxonomy" id="51022"/>
    <lineage>
        <taxon>Eukaryota</taxon>
        <taxon>Metazoa</taxon>
        <taxon>Ecdysozoa</taxon>
        <taxon>Nematoda</taxon>
        <taxon>Chromadorea</taxon>
        <taxon>Rhabditida</taxon>
        <taxon>Rhabditina</taxon>
        <taxon>Rhabditomorpha</taxon>
        <taxon>Strongyloidea</taxon>
        <taxon>Ancylostomatidae</taxon>
        <taxon>Ancylostomatinae</taxon>
        <taxon>Ancylostoma</taxon>
    </lineage>
</organism>
<proteinExistence type="predicted"/>
<evidence type="ECO:0000313" key="2">
    <source>
        <dbReference type="Proteomes" id="UP000054047"/>
    </source>
</evidence>
<dbReference type="OrthoDB" id="5851278at2759"/>
<protein>
    <submittedName>
        <fullName evidence="1">Uncharacterized protein</fullName>
    </submittedName>
</protein>
<dbReference type="AlphaFoldDB" id="A0A0C2HDE2"/>
<name>A0A0C2HDE2_9BILA</name>
<accession>A0A0C2HDE2</accession>
<dbReference type="EMBL" id="KN726649">
    <property type="protein sequence ID" value="KIH67561.1"/>
    <property type="molecule type" value="Genomic_DNA"/>
</dbReference>
<keyword evidence="2" id="KW-1185">Reference proteome</keyword>
<reference evidence="1 2" key="1">
    <citation type="submission" date="2013-12" db="EMBL/GenBank/DDBJ databases">
        <title>Draft genome of the parsitic nematode Ancylostoma duodenale.</title>
        <authorList>
            <person name="Mitreva M."/>
        </authorList>
    </citation>
    <scope>NUCLEOTIDE SEQUENCE [LARGE SCALE GENOMIC DNA]</scope>
    <source>
        <strain evidence="1 2">Zhejiang</strain>
    </source>
</reference>
<dbReference type="Proteomes" id="UP000054047">
    <property type="component" value="Unassembled WGS sequence"/>
</dbReference>
<gene>
    <name evidence="1" type="ORF">ANCDUO_02105</name>
</gene>
<sequence>MKILQAQGIKIKVCYAQLQKRIIKVGMLFVQNITNLEVYVGYRTSASAVLIAEDRIVSENLLPGFDFE</sequence>